<dbReference type="Gene3D" id="2.80.10.50">
    <property type="match status" value="1"/>
</dbReference>
<evidence type="ECO:0008006" key="5">
    <source>
        <dbReference type="Google" id="ProtNLM"/>
    </source>
</evidence>
<dbReference type="AlphaFoldDB" id="A0A8H3HYM3"/>
<sequence>MILLIGLFLYILNTNQWFVRRSANYYQFEDCLYGRSIVPDNPTPGTRVNLGRYPINWEILSYGANEYLIKLVGYDLILDQHFDNEIHCWPRDGDAPQKRWKFERLSDITDDALKLEDTSAMPMKDNLFARLTERLEQKDSQLVTLNRVIHEQREVIERGAKELARVREELNVANARLAERDEFNGAAANAPPSNPSQSEIASWREELNRLESLLNNLSGESNQRSNNLS</sequence>
<feature type="chain" id="PRO_5034270024" description="SUN domain-containing protein" evidence="2">
    <location>
        <begin position="17"/>
        <end position="229"/>
    </location>
</feature>
<gene>
    <name evidence="3" type="ORF">RDB_LOCUS148695</name>
</gene>
<name>A0A8H3HYM3_9AGAM</name>
<evidence type="ECO:0000256" key="2">
    <source>
        <dbReference type="SAM" id="SignalP"/>
    </source>
</evidence>
<organism evidence="3 4">
    <name type="scientific">Rhizoctonia solani</name>
    <dbReference type="NCBI Taxonomy" id="456999"/>
    <lineage>
        <taxon>Eukaryota</taxon>
        <taxon>Fungi</taxon>
        <taxon>Dikarya</taxon>
        <taxon>Basidiomycota</taxon>
        <taxon>Agaricomycotina</taxon>
        <taxon>Agaricomycetes</taxon>
        <taxon>Cantharellales</taxon>
        <taxon>Ceratobasidiaceae</taxon>
        <taxon>Rhizoctonia</taxon>
    </lineage>
</organism>
<proteinExistence type="predicted"/>
<dbReference type="Proteomes" id="UP000663827">
    <property type="component" value="Unassembled WGS sequence"/>
</dbReference>
<protein>
    <recommendedName>
        <fullName evidence="5">SUN domain-containing protein</fullName>
    </recommendedName>
</protein>
<dbReference type="EMBL" id="CAJNJQ010004174">
    <property type="protein sequence ID" value="CAE7208879.1"/>
    <property type="molecule type" value="Genomic_DNA"/>
</dbReference>
<keyword evidence="1" id="KW-0175">Coiled coil</keyword>
<evidence type="ECO:0000313" key="4">
    <source>
        <dbReference type="Proteomes" id="UP000663827"/>
    </source>
</evidence>
<evidence type="ECO:0000256" key="1">
    <source>
        <dbReference type="SAM" id="Coils"/>
    </source>
</evidence>
<reference evidence="3" key="1">
    <citation type="submission" date="2021-01" db="EMBL/GenBank/DDBJ databases">
        <authorList>
            <person name="Kaushik A."/>
        </authorList>
    </citation>
    <scope>NUCLEOTIDE SEQUENCE</scope>
    <source>
        <strain evidence="3">AG5</strain>
    </source>
</reference>
<feature type="coiled-coil region" evidence="1">
    <location>
        <begin position="149"/>
        <end position="220"/>
    </location>
</feature>
<accession>A0A8H3HYM3</accession>
<keyword evidence="2" id="KW-0732">Signal</keyword>
<feature type="signal peptide" evidence="2">
    <location>
        <begin position="1"/>
        <end position="16"/>
    </location>
</feature>
<comment type="caution">
    <text evidence="3">The sequence shown here is derived from an EMBL/GenBank/DDBJ whole genome shotgun (WGS) entry which is preliminary data.</text>
</comment>
<evidence type="ECO:0000313" key="3">
    <source>
        <dbReference type="EMBL" id="CAE7208879.1"/>
    </source>
</evidence>